<keyword evidence="3" id="KW-1185">Reference proteome</keyword>
<evidence type="ECO:0000256" key="1">
    <source>
        <dbReference type="SAM" id="SignalP"/>
    </source>
</evidence>
<evidence type="ECO:0000313" key="2">
    <source>
        <dbReference type="EMBL" id="GAL85406.1"/>
    </source>
</evidence>
<feature type="signal peptide" evidence="1">
    <location>
        <begin position="1"/>
        <end position="20"/>
    </location>
</feature>
<protein>
    <submittedName>
        <fullName evidence="2">Na-Ca exchanger/integrin-beta4</fullName>
    </submittedName>
</protein>
<dbReference type="eggNOG" id="COG3391">
    <property type="taxonomic scope" value="Bacteria"/>
</dbReference>
<evidence type="ECO:0000313" key="3">
    <source>
        <dbReference type="Proteomes" id="UP000030185"/>
    </source>
</evidence>
<comment type="caution">
    <text evidence="2">The sequence shown here is derived from an EMBL/GenBank/DDBJ whole genome shotgun (WGS) entry which is preliminary data.</text>
</comment>
<keyword evidence="1" id="KW-0732">Signal</keyword>
<name>A0A098LEQ5_9BACT</name>
<gene>
    <name evidence="2" type="ORF">MYP_2635</name>
</gene>
<dbReference type="Proteomes" id="UP000030185">
    <property type="component" value="Unassembled WGS sequence"/>
</dbReference>
<dbReference type="STRING" id="153721.MYP_2635"/>
<dbReference type="RefSeq" id="WP_156140565.1">
    <property type="nucleotide sequence ID" value="NZ_BBLT01000005.1"/>
</dbReference>
<dbReference type="EMBL" id="BBLT01000005">
    <property type="protein sequence ID" value="GAL85406.1"/>
    <property type="molecule type" value="Genomic_DNA"/>
</dbReference>
<accession>A0A098LEQ5</accession>
<proteinExistence type="predicted"/>
<organism evidence="2 3">
    <name type="scientific">Sporocytophaga myxococcoides</name>
    <dbReference type="NCBI Taxonomy" id="153721"/>
    <lineage>
        <taxon>Bacteria</taxon>
        <taxon>Pseudomonadati</taxon>
        <taxon>Bacteroidota</taxon>
        <taxon>Cytophagia</taxon>
        <taxon>Cytophagales</taxon>
        <taxon>Cytophagaceae</taxon>
        <taxon>Sporocytophaga</taxon>
    </lineage>
</organism>
<feature type="chain" id="PRO_5001945017" evidence="1">
    <location>
        <begin position="21"/>
        <end position="375"/>
    </location>
</feature>
<dbReference type="OrthoDB" id="931876at2"/>
<sequence length="375" mass="41758">MKTSFLPFLMCILMPFYTVASLNPGDIVIIEYNASNPDQFSFLSLSDVPENEVIYFTDCGWSKDGLLRRSEGLIKYVVPQGGLSIGTVITYTADQKNNNGFTTTGIDGFFGLAQGGDQLLVFQGNFDSPVFLFGLNNLDGIWQDDATTTNSSALPPGLEIGKTAVNLSGGANASFDCTKIVKDKNQMLENISNPLNWNYSSSQILQASLCSFSILPIVLLKFEANVFENEVILNCQLGSCTNNSRVIIERSEDGTEFEIIFNEVIQGASPLVEFLTNDKRFNHSKYYRLYLNQQLIKTILVEGKMEADNWPLQPEEIGIISLFSADGRKIAETTCYGNELKIKADGFNQNLETGIYFYTVVNNNGKKVVRKFYKY</sequence>
<dbReference type="AlphaFoldDB" id="A0A098LEQ5"/>
<keyword evidence="2" id="KW-0401">Integrin</keyword>
<dbReference type="GO" id="GO:0007229">
    <property type="term" value="P:integrin-mediated signaling pathway"/>
    <property type="evidence" value="ECO:0007669"/>
    <property type="project" value="UniProtKB-KW"/>
</dbReference>
<reference evidence="2 3" key="1">
    <citation type="submission" date="2014-09" db="EMBL/GenBank/DDBJ databases">
        <title>Sporocytophaga myxococcoides PG-01 genome sequencing.</title>
        <authorList>
            <person name="Liu L."/>
            <person name="Gao P.J."/>
            <person name="Chen G.J."/>
            <person name="Wang L.S."/>
        </authorList>
    </citation>
    <scope>NUCLEOTIDE SEQUENCE [LARGE SCALE GENOMIC DNA]</scope>
    <source>
        <strain evidence="2 3">PG-01</strain>
    </source>
</reference>